<dbReference type="AlphaFoldDB" id="A0AAN8W8Y3"/>
<feature type="non-terminal residue" evidence="9">
    <location>
        <position position="1"/>
    </location>
</feature>
<comment type="caution">
    <text evidence="9">The sequence shown here is derived from an EMBL/GenBank/DDBJ whole genome shotgun (WGS) entry which is preliminary data.</text>
</comment>
<dbReference type="EMBL" id="JAXCGZ010023516">
    <property type="protein sequence ID" value="KAK7007741.1"/>
    <property type="molecule type" value="Genomic_DNA"/>
</dbReference>
<keyword evidence="10" id="KW-1185">Reference proteome</keyword>
<evidence type="ECO:0000256" key="5">
    <source>
        <dbReference type="ARBA" id="ARBA00022847"/>
    </source>
</evidence>
<dbReference type="Proteomes" id="UP001381693">
    <property type="component" value="Unassembled WGS sequence"/>
</dbReference>
<protein>
    <submittedName>
        <fullName evidence="9">Uncharacterized protein</fullName>
    </submittedName>
</protein>
<accession>A0AAN8W8Y3</accession>
<dbReference type="InterPro" id="IPR037272">
    <property type="entry name" value="SNS_sf"/>
</dbReference>
<evidence type="ECO:0000256" key="1">
    <source>
        <dbReference type="ARBA" id="ARBA00004141"/>
    </source>
</evidence>
<dbReference type="InterPro" id="IPR000175">
    <property type="entry name" value="Na/ntran_symport"/>
</dbReference>
<evidence type="ECO:0000256" key="3">
    <source>
        <dbReference type="ARBA" id="ARBA00022448"/>
    </source>
</evidence>
<evidence type="ECO:0000256" key="8">
    <source>
        <dbReference type="SAM" id="Phobius"/>
    </source>
</evidence>
<keyword evidence="3" id="KW-0813">Transport</keyword>
<evidence type="ECO:0000256" key="7">
    <source>
        <dbReference type="ARBA" id="ARBA00023136"/>
    </source>
</evidence>
<proteinExistence type="inferred from homology"/>
<organism evidence="9 10">
    <name type="scientific">Halocaridina rubra</name>
    <name type="common">Hawaiian red shrimp</name>
    <dbReference type="NCBI Taxonomy" id="373956"/>
    <lineage>
        <taxon>Eukaryota</taxon>
        <taxon>Metazoa</taxon>
        <taxon>Ecdysozoa</taxon>
        <taxon>Arthropoda</taxon>
        <taxon>Crustacea</taxon>
        <taxon>Multicrustacea</taxon>
        <taxon>Malacostraca</taxon>
        <taxon>Eumalacostraca</taxon>
        <taxon>Eucarida</taxon>
        <taxon>Decapoda</taxon>
        <taxon>Pleocyemata</taxon>
        <taxon>Caridea</taxon>
        <taxon>Atyoidea</taxon>
        <taxon>Atyidae</taxon>
        <taxon>Halocaridina</taxon>
    </lineage>
</organism>
<keyword evidence="6 8" id="KW-1133">Transmembrane helix</keyword>
<evidence type="ECO:0000313" key="10">
    <source>
        <dbReference type="Proteomes" id="UP001381693"/>
    </source>
</evidence>
<evidence type="ECO:0000313" key="9">
    <source>
        <dbReference type="EMBL" id="KAK7007741.1"/>
    </source>
</evidence>
<keyword evidence="5" id="KW-0769">Symport</keyword>
<dbReference type="PROSITE" id="PS50267">
    <property type="entry name" value="NA_NEUROTRAN_SYMP_3"/>
    <property type="match status" value="1"/>
</dbReference>
<sequence>ILIGLVSQASRRLEYHGPVLYVYPHWAEAVGWLITASSMFMIPLWMVITICRQPGSFRQKLLLSITPESEHASVMQTSESSRLEWNHWFHV</sequence>
<evidence type="ECO:0000256" key="2">
    <source>
        <dbReference type="ARBA" id="ARBA00006459"/>
    </source>
</evidence>
<comment type="subcellular location">
    <subcellularLocation>
        <location evidence="1">Membrane</location>
        <topology evidence="1">Multi-pass membrane protein</topology>
    </subcellularLocation>
</comment>
<comment type="similarity">
    <text evidence="2">Belongs to the sodium:neurotransmitter symporter (SNF) (TC 2.A.22) family.</text>
</comment>
<keyword evidence="4 8" id="KW-0812">Transmembrane</keyword>
<name>A0AAN8W8Y3_HALRR</name>
<dbReference type="GO" id="GO:0016020">
    <property type="term" value="C:membrane"/>
    <property type="evidence" value="ECO:0007669"/>
    <property type="project" value="UniProtKB-SubCell"/>
</dbReference>
<feature type="transmembrane region" description="Helical" evidence="8">
    <location>
        <begin position="29"/>
        <end position="51"/>
    </location>
</feature>
<dbReference type="SUPFAM" id="SSF161070">
    <property type="entry name" value="SNF-like"/>
    <property type="match status" value="1"/>
</dbReference>
<reference evidence="9 10" key="1">
    <citation type="submission" date="2023-11" db="EMBL/GenBank/DDBJ databases">
        <title>Halocaridina rubra genome assembly.</title>
        <authorList>
            <person name="Smith C."/>
        </authorList>
    </citation>
    <scope>NUCLEOTIDE SEQUENCE [LARGE SCALE GENOMIC DNA]</scope>
    <source>
        <strain evidence="9">EP-1</strain>
        <tissue evidence="9">Whole</tissue>
    </source>
</reference>
<dbReference type="GO" id="GO:0015293">
    <property type="term" value="F:symporter activity"/>
    <property type="evidence" value="ECO:0007669"/>
    <property type="project" value="UniProtKB-KW"/>
</dbReference>
<keyword evidence="7 8" id="KW-0472">Membrane</keyword>
<evidence type="ECO:0000256" key="6">
    <source>
        <dbReference type="ARBA" id="ARBA00022989"/>
    </source>
</evidence>
<dbReference type="Pfam" id="PF00209">
    <property type="entry name" value="SNF"/>
    <property type="match status" value="1"/>
</dbReference>
<evidence type="ECO:0000256" key="4">
    <source>
        <dbReference type="ARBA" id="ARBA00022692"/>
    </source>
</evidence>
<gene>
    <name evidence="9" type="ORF">SK128_024573</name>
</gene>